<feature type="transmembrane region" description="Helical" evidence="1">
    <location>
        <begin position="154"/>
        <end position="173"/>
    </location>
</feature>
<protein>
    <submittedName>
        <fullName evidence="2">Uncharacterized protein</fullName>
    </submittedName>
</protein>
<name>A0A5J4KXS8_9CHLR</name>
<evidence type="ECO:0000256" key="1">
    <source>
        <dbReference type="SAM" id="Phobius"/>
    </source>
</evidence>
<keyword evidence="1" id="KW-0812">Transmembrane</keyword>
<feature type="transmembrane region" description="Helical" evidence="1">
    <location>
        <begin position="179"/>
        <end position="196"/>
    </location>
</feature>
<organism evidence="2 3">
    <name type="scientific">Dictyobacter vulcani</name>
    <dbReference type="NCBI Taxonomy" id="2607529"/>
    <lineage>
        <taxon>Bacteria</taxon>
        <taxon>Bacillati</taxon>
        <taxon>Chloroflexota</taxon>
        <taxon>Ktedonobacteria</taxon>
        <taxon>Ktedonobacterales</taxon>
        <taxon>Dictyobacteraceae</taxon>
        <taxon>Dictyobacter</taxon>
    </lineage>
</organism>
<keyword evidence="1" id="KW-0472">Membrane</keyword>
<evidence type="ECO:0000313" key="2">
    <source>
        <dbReference type="EMBL" id="GER91872.1"/>
    </source>
</evidence>
<dbReference type="AlphaFoldDB" id="A0A5J4KXS8"/>
<evidence type="ECO:0000313" key="3">
    <source>
        <dbReference type="Proteomes" id="UP000326912"/>
    </source>
</evidence>
<proteinExistence type="predicted"/>
<sequence length="273" mass="31083">MPDAFGRSPEPEQPLTDVEQVLSAYYGPPLDEQPLPPRTWMQLQQQLKRPWYQPAWLARGRRPVRSAPMYIQEAYVEVARSADIRWRVPAPRLRYRLVRRGDLPTIRIAFLLPRAIRLTDVRGRQRILDQVELDVLLAGGLARYLLNRRPVNQLLSWLLCLLAAGAILSSIVLGWQQQLAWSLGLALLSACMFVLIHSYQRWLTFQADARVVSWLGRERTCEGLQGLASRSRHSRRPGWGTPSLAARARRICIHGVPGQRGVADRGPLLPISK</sequence>
<dbReference type="RefSeq" id="WP_151759456.1">
    <property type="nucleotide sequence ID" value="NZ_BKZW01000004.1"/>
</dbReference>
<comment type="caution">
    <text evidence="2">The sequence shown here is derived from an EMBL/GenBank/DDBJ whole genome shotgun (WGS) entry which is preliminary data.</text>
</comment>
<reference evidence="2 3" key="1">
    <citation type="submission" date="2019-10" db="EMBL/GenBank/DDBJ databases">
        <title>Dictyobacter vulcani sp. nov., within the class Ktedonobacteria, isolated from soil of volcanic Mt. Zao.</title>
        <authorList>
            <person name="Zheng Y."/>
            <person name="Wang C.M."/>
            <person name="Sakai Y."/>
            <person name="Abe K."/>
            <person name="Yokota A."/>
            <person name="Yabe S."/>
        </authorList>
    </citation>
    <scope>NUCLEOTIDE SEQUENCE [LARGE SCALE GENOMIC DNA]</scope>
    <source>
        <strain evidence="2 3">W12</strain>
    </source>
</reference>
<dbReference type="EMBL" id="BKZW01000004">
    <property type="protein sequence ID" value="GER91872.1"/>
    <property type="molecule type" value="Genomic_DNA"/>
</dbReference>
<accession>A0A5J4KXS8</accession>
<dbReference type="Proteomes" id="UP000326912">
    <property type="component" value="Unassembled WGS sequence"/>
</dbReference>
<gene>
    <name evidence="2" type="ORF">KDW_60340</name>
</gene>
<keyword evidence="3" id="KW-1185">Reference proteome</keyword>
<keyword evidence="1" id="KW-1133">Transmembrane helix</keyword>